<dbReference type="PANTHER" id="PTHR43343">
    <property type="entry name" value="PEPTIDASE S12"/>
    <property type="match status" value="1"/>
</dbReference>
<protein>
    <submittedName>
        <fullName evidence="9">HtrA protein</fullName>
        <ecNumber evidence="9">3.4.21.107</ecNumber>
    </submittedName>
</protein>
<dbReference type="CDD" id="cd06781">
    <property type="entry name" value="cpPDZ_BsHtra-like"/>
    <property type="match status" value="1"/>
</dbReference>
<dbReference type="Proteomes" id="UP000032287">
    <property type="component" value="Unassembled WGS sequence"/>
</dbReference>
<dbReference type="EMBL" id="JWHT01000024">
    <property type="protein sequence ID" value="KIU24848.1"/>
    <property type="molecule type" value="Genomic_DNA"/>
</dbReference>
<dbReference type="InterPro" id="IPR001478">
    <property type="entry name" value="PDZ"/>
</dbReference>
<feature type="region of interest" description="Disordered" evidence="5">
    <location>
        <begin position="407"/>
        <end position="430"/>
    </location>
</feature>
<evidence type="ECO:0000259" key="7">
    <source>
        <dbReference type="SMART" id="SM00228"/>
    </source>
</evidence>
<evidence type="ECO:0000313" key="10">
    <source>
        <dbReference type="Proteomes" id="UP000032287"/>
    </source>
</evidence>
<dbReference type="PANTHER" id="PTHR43343:SF3">
    <property type="entry name" value="PROTEASE DO-LIKE 8, CHLOROPLASTIC"/>
    <property type="match status" value="1"/>
</dbReference>
<dbReference type="PRINTS" id="PR00834">
    <property type="entry name" value="PROTEASES2C"/>
</dbReference>
<dbReference type="Proteomes" id="UP000032289">
    <property type="component" value="Unassembled WGS sequence"/>
</dbReference>
<dbReference type="eggNOG" id="COG0265">
    <property type="taxonomic scope" value="Bacteria"/>
</dbReference>
<dbReference type="Gene3D" id="2.30.42.10">
    <property type="match status" value="1"/>
</dbReference>
<dbReference type="GO" id="GO:0004252">
    <property type="term" value="F:serine-type endopeptidase activity"/>
    <property type="evidence" value="ECO:0007669"/>
    <property type="project" value="InterPro"/>
</dbReference>
<keyword evidence="3 9" id="KW-0378">Hydrolase</keyword>
<comment type="caution">
    <text evidence="9">The sequence shown here is derived from an EMBL/GenBank/DDBJ whole genome shotgun (WGS) entry which is preliminary data.</text>
</comment>
<dbReference type="EMBL" id="JWHU01000006">
    <property type="protein sequence ID" value="KIU21867.1"/>
    <property type="molecule type" value="Genomic_DNA"/>
</dbReference>
<dbReference type="Pfam" id="PF13365">
    <property type="entry name" value="Trypsin_2"/>
    <property type="match status" value="1"/>
</dbReference>
<evidence type="ECO:0000256" key="1">
    <source>
        <dbReference type="ARBA" id="ARBA00010541"/>
    </source>
</evidence>
<keyword evidence="6" id="KW-0472">Membrane</keyword>
<evidence type="ECO:0000256" key="6">
    <source>
        <dbReference type="SAM" id="Phobius"/>
    </source>
</evidence>
<dbReference type="InterPro" id="IPR009003">
    <property type="entry name" value="Peptidase_S1_PA"/>
</dbReference>
<name>A0A0D1JUB9_9LACO</name>
<proteinExistence type="inferred from homology"/>
<keyword evidence="6" id="KW-0812">Transmembrane</keyword>
<keyword evidence="4" id="KW-0720">Serine protease</keyword>
<evidence type="ECO:0000313" key="11">
    <source>
        <dbReference type="Proteomes" id="UP000032289"/>
    </source>
</evidence>
<keyword evidence="10" id="KW-1185">Reference proteome</keyword>
<keyword evidence="6" id="KW-1133">Transmembrane helix</keyword>
<feature type="compositionally biased region" description="Low complexity" evidence="5">
    <location>
        <begin position="109"/>
        <end position="123"/>
    </location>
</feature>
<evidence type="ECO:0000256" key="2">
    <source>
        <dbReference type="ARBA" id="ARBA00022670"/>
    </source>
</evidence>
<evidence type="ECO:0000313" key="9">
    <source>
        <dbReference type="EMBL" id="KIU24848.1"/>
    </source>
</evidence>
<dbReference type="SUPFAM" id="SSF50494">
    <property type="entry name" value="Trypsin-like serine proteases"/>
    <property type="match status" value="1"/>
</dbReference>
<feature type="compositionally biased region" description="Low complexity" evidence="5">
    <location>
        <begin position="415"/>
        <end position="430"/>
    </location>
</feature>
<gene>
    <name evidence="9" type="primary">htrA</name>
    <name evidence="9" type="ORF">ab3b_00984</name>
    <name evidence="8" type="ORF">QX99_00555</name>
</gene>
<dbReference type="InterPro" id="IPR001940">
    <property type="entry name" value="Peptidase_S1C"/>
</dbReference>
<dbReference type="Pfam" id="PF13180">
    <property type="entry name" value="PDZ_2"/>
    <property type="match status" value="1"/>
</dbReference>
<evidence type="ECO:0000256" key="3">
    <source>
        <dbReference type="ARBA" id="ARBA00022801"/>
    </source>
</evidence>
<comment type="similarity">
    <text evidence="1">Belongs to the peptidase S1C family.</text>
</comment>
<dbReference type="Gene3D" id="2.40.10.10">
    <property type="entry name" value="Trypsin-like serine proteases"/>
    <property type="match status" value="2"/>
</dbReference>
<dbReference type="InterPro" id="IPR036034">
    <property type="entry name" value="PDZ_sf"/>
</dbReference>
<evidence type="ECO:0000256" key="5">
    <source>
        <dbReference type="SAM" id="MobiDB-lite"/>
    </source>
</evidence>
<accession>A0A0D1JUB9</accession>
<keyword evidence="2" id="KW-0645">Protease</keyword>
<reference evidence="10 11" key="1">
    <citation type="journal article" date="2015" name="Microbiology (Mosc.)">
        <title>Genomics of the Weissella cibaria species with an examination of its metabolic traits.</title>
        <authorList>
            <person name="Lynch K.M."/>
            <person name="Lucid A."/>
            <person name="Arendt E.K."/>
            <person name="Sleator R.D."/>
            <person name="Lucey B."/>
            <person name="Coffey A."/>
        </authorList>
    </citation>
    <scope>NUCLEOTIDE SEQUENCE [LARGE SCALE GENOMIC DNA]</scope>
    <source>
        <strain evidence="9 11">AB3b</strain>
        <strain evidence="8 10">MG1</strain>
    </source>
</reference>
<feature type="transmembrane region" description="Helical" evidence="6">
    <location>
        <begin position="20"/>
        <end position="41"/>
    </location>
</feature>
<organism evidence="9 11">
    <name type="scientific">Weissella cibaria</name>
    <dbReference type="NCBI Taxonomy" id="137591"/>
    <lineage>
        <taxon>Bacteria</taxon>
        <taxon>Bacillati</taxon>
        <taxon>Bacillota</taxon>
        <taxon>Bacilli</taxon>
        <taxon>Lactobacillales</taxon>
        <taxon>Lactobacillaceae</taxon>
        <taxon>Weissella</taxon>
    </lineage>
</organism>
<dbReference type="PATRIC" id="fig|137591.24.peg.962"/>
<dbReference type="InterPro" id="IPR043504">
    <property type="entry name" value="Peptidase_S1_PA_chymotrypsin"/>
</dbReference>
<feature type="region of interest" description="Disordered" evidence="5">
    <location>
        <begin position="109"/>
        <end position="130"/>
    </location>
</feature>
<dbReference type="InterPro" id="IPR051201">
    <property type="entry name" value="Chloro_Bact_Ser_Proteases"/>
</dbReference>
<dbReference type="AlphaFoldDB" id="A0A0D1JUB9"/>
<dbReference type="EC" id="3.4.21.107" evidence="9"/>
<evidence type="ECO:0000256" key="4">
    <source>
        <dbReference type="ARBA" id="ARBA00022825"/>
    </source>
</evidence>
<dbReference type="SMART" id="SM00228">
    <property type="entry name" value="PDZ"/>
    <property type="match status" value="1"/>
</dbReference>
<sequence>MDNGDKREKSMKKTSTTKIAIIGIVAGLVGGGAAAGGVTYLNNAGTFSTVTTGKTTPVKVSNSNVKGESDATKAFNKVSGAVVSVINLQKQQSLSDSDSLFGGLFGGDESSSSDSKSTDSSDLQTASEGSGVVYKKDGNTAYIVTNNHVVSGSNALQVLLSDGTKLTATLVGTDEQTDLAVLKINASKVSEVADFANSSKIEPGQSVLAIGSPLGSEYATSVTEGIISATKREVDATNENGDSLGKATVIQTDAAINPGNSGGPLVNLAGQVVGINSMKLASSTDGTSVEGMGFAIPANTVVNIINELEKNGKVERPALGVSMVDLSNVSTTDQSTILKLPTSVSGGVVVISTEDGSAAATAGLKKYDVITKIDDTEVAGSGDLRDALYKHKVGDTIKVTYYRDGKQKTTDVKLTKTTSSLSTKSEANQN</sequence>
<dbReference type="MEROPS" id="S01.B81"/>
<dbReference type="STRING" id="137591.AO080_00675"/>
<dbReference type="SUPFAM" id="SSF50156">
    <property type="entry name" value="PDZ domain-like"/>
    <property type="match status" value="1"/>
</dbReference>
<feature type="domain" description="PDZ" evidence="7">
    <location>
        <begin position="317"/>
        <end position="405"/>
    </location>
</feature>
<evidence type="ECO:0000313" key="8">
    <source>
        <dbReference type="EMBL" id="KIU21867.1"/>
    </source>
</evidence>
<dbReference type="GO" id="GO:0006508">
    <property type="term" value="P:proteolysis"/>
    <property type="evidence" value="ECO:0007669"/>
    <property type="project" value="UniProtKB-KW"/>
</dbReference>